<dbReference type="Gene3D" id="2.30.42.10">
    <property type="match status" value="1"/>
</dbReference>
<dbReference type="InterPro" id="IPR001940">
    <property type="entry name" value="Peptidase_S1C"/>
</dbReference>
<dbReference type="Pfam" id="PF13180">
    <property type="entry name" value="PDZ_2"/>
    <property type="match status" value="1"/>
</dbReference>
<dbReference type="PANTHER" id="PTHR43343:SF3">
    <property type="entry name" value="PROTEASE DO-LIKE 8, CHLOROPLASTIC"/>
    <property type="match status" value="1"/>
</dbReference>
<dbReference type="AlphaFoldDB" id="A0A644YHZ6"/>
<dbReference type="PRINTS" id="PR00834">
    <property type="entry name" value="PROTEASES2C"/>
</dbReference>
<feature type="region of interest" description="Disordered" evidence="3">
    <location>
        <begin position="12"/>
        <end position="46"/>
    </location>
</feature>
<dbReference type="EMBL" id="VSSQ01005201">
    <property type="protein sequence ID" value="MPM28242.1"/>
    <property type="molecule type" value="Genomic_DNA"/>
</dbReference>
<sequence length="471" mass="49729">MYNDENNLYHYTYRKDGSEPQNSQPVLEASYREPWEGNSKKNRNKNRSGAKIVALALSCALLGGAAGAGVMWGASGSGNSTSVNVSSRPATTVSVKTVDGKTAMSDSEVYAANVNSVVSINTTGNSGTNIFGQSVETASAGSGFVLTTDGYIVTNHHVIADANTVKVTLYNGDTYDAKVIGSDEDYDIAVLKIEATGLQPVTLGDSDTLNVGDHVLAVGNPLGELTFSMSGGMVSSVNRAINVDGTPFNMIQTDTSINPGNSGGPLFNQYGEVVGIVSAKYSSYSSESVEGLGFAIPMNDVLAMIQDIMTNGYVTNKPYLGITQGTMTSQMAEQYRYNISQGVFVYSVETGSAADKAGLKMGDVITKVDDTDIATSEDLVAAKKSYSAGDTSTFTIYRDGKTQTVKVTWGSVPADKKTDTQENTQQNTQSNNDNGNSYYGNGNMDDLFNYFFNNGFGGQNGQSGQSNTPAA</sequence>
<keyword evidence="4" id="KW-0812">Transmembrane</keyword>
<dbReference type="SUPFAM" id="SSF50156">
    <property type="entry name" value="PDZ domain-like"/>
    <property type="match status" value="1"/>
</dbReference>
<dbReference type="SMART" id="SM00228">
    <property type="entry name" value="PDZ"/>
    <property type="match status" value="1"/>
</dbReference>
<dbReference type="PROSITE" id="PS50106">
    <property type="entry name" value="PDZ"/>
    <property type="match status" value="1"/>
</dbReference>
<keyword evidence="4" id="KW-1133">Transmembrane helix</keyword>
<feature type="compositionally biased region" description="Basic and acidic residues" evidence="3">
    <location>
        <begin position="30"/>
        <end position="39"/>
    </location>
</feature>
<keyword evidence="1" id="KW-0645">Protease</keyword>
<accession>A0A644YHZ6</accession>
<feature type="domain" description="PDZ" evidence="5">
    <location>
        <begin position="320"/>
        <end position="400"/>
    </location>
</feature>
<dbReference type="InterPro" id="IPR009003">
    <property type="entry name" value="Peptidase_S1_PA"/>
</dbReference>
<organism evidence="6">
    <name type="scientific">bioreactor metagenome</name>
    <dbReference type="NCBI Taxonomy" id="1076179"/>
    <lineage>
        <taxon>unclassified sequences</taxon>
        <taxon>metagenomes</taxon>
        <taxon>ecological metagenomes</taxon>
    </lineage>
</organism>
<gene>
    <name evidence="6" type="ORF">SDC9_74762</name>
</gene>
<evidence type="ECO:0000256" key="1">
    <source>
        <dbReference type="ARBA" id="ARBA00022670"/>
    </source>
</evidence>
<dbReference type="GO" id="GO:0004252">
    <property type="term" value="F:serine-type endopeptidase activity"/>
    <property type="evidence" value="ECO:0007669"/>
    <property type="project" value="InterPro"/>
</dbReference>
<keyword evidence="4" id="KW-0472">Membrane</keyword>
<comment type="caution">
    <text evidence="6">The sequence shown here is derived from an EMBL/GenBank/DDBJ whole genome shotgun (WGS) entry which is preliminary data.</text>
</comment>
<evidence type="ECO:0000256" key="4">
    <source>
        <dbReference type="SAM" id="Phobius"/>
    </source>
</evidence>
<protein>
    <recommendedName>
        <fullName evidence="5">PDZ domain-containing protein</fullName>
    </recommendedName>
</protein>
<dbReference type="Pfam" id="PF13365">
    <property type="entry name" value="Trypsin_2"/>
    <property type="match status" value="1"/>
</dbReference>
<dbReference type="InterPro" id="IPR001478">
    <property type="entry name" value="PDZ"/>
</dbReference>
<dbReference type="Gene3D" id="2.40.10.120">
    <property type="match status" value="1"/>
</dbReference>
<feature type="compositionally biased region" description="Low complexity" evidence="3">
    <location>
        <begin position="421"/>
        <end position="439"/>
    </location>
</feature>
<evidence type="ECO:0000313" key="6">
    <source>
        <dbReference type="EMBL" id="MPM28242.1"/>
    </source>
</evidence>
<proteinExistence type="predicted"/>
<evidence type="ECO:0000256" key="2">
    <source>
        <dbReference type="ARBA" id="ARBA00022801"/>
    </source>
</evidence>
<evidence type="ECO:0000256" key="3">
    <source>
        <dbReference type="SAM" id="MobiDB-lite"/>
    </source>
</evidence>
<name>A0A644YHZ6_9ZZZZ</name>
<dbReference type="InterPro" id="IPR051201">
    <property type="entry name" value="Chloro_Bact_Ser_Proteases"/>
</dbReference>
<dbReference type="SUPFAM" id="SSF50494">
    <property type="entry name" value="Trypsin-like serine proteases"/>
    <property type="match status" value="1"/>
</dbReference>
<reference evidence="6" key="1">
    <citation type="submission" date="2019-08" db="EMBL/GenBank/DDBJ databases">
        <authorList>
            <person name="Kucharzyk K."/>
            <person name="Murdoch R.W."/>
            <person name="Higgins S."/>
            <person name="Loffler F."/>
        </authorList>
    </citation>
    <scope>NUCLEOTIDE SEQUENCE</scope>
</reference>
<feature type="region of interest" description="Disordered" evidence="3">
    <location>
        <begin position="412"/>
        <end position="439"/>
    </location>
</feature>
<keyword evidence="2" id="KW-0378">Hydrolase</keyword>
<dbReference type="GO" id="GO:0006508">
    <property type="term" value="P:proteolysis"/>
    <property type="evidence" value="ECO:0007669"/>
    <property type="project" value="UniProtKB-KW"/>
</dbReference>
<feature type="transmembrane region" description="Helical" evidence="4">
    <location>
        <begin position="52"/>
        <end position="74"/>
    </location>
</feature>
<dbReference type="PANTHER" id="PTHR43343">
    <property type="entry name" value="PEPTIDASE S12"/>
    <property type="match status" value="1"/>
</dbReference>
<evidence type="ECO:0000259" key="5">
    <source>
        <dbReference type="PROSITE" id="PS50106"/>
    </source>
</evidence>
<dbReference type="InterPro" id="IPR036034">
    <property type="entry name" value="PDZ_sf"/>
</dbReference>